<evidence type="ECO:0000259" key="1">
    <source>
        <dbReference type="Pfam" id="PF03781"/>
    </source>
</evidence>
<dbReference type="PROSITE" id="PS51257">
    <property type="entry name" value="PROKAR_LIPOPROTEIN"/>
    <property type="match status" value="1"/>
</dbReference>
<dbReference type="Pfam" id="PF03781">
    <property type="entry name" value="FGE-sulfatase"/>
    <property type="match status" value="1"/>
</dbReference>
<dbReference type="Gene3D" id="3.90.1580.10">
    <property type="entry name" value="paralog of FGE (formylglycine-generating enzyme)"/>
    <property type="match status" value="1"/>
</dbReference>
<feature type="domain" description="Hydrazine synthase alpha subunit middle" evidence="3">
    <location>
        <begin position="770"/>
        <end position="861"/>
    </location>
</feature>
<dbReference type="SUPFAM" id="SSF48695">
    <property type="entry name" value="Multiheme cytochromes"/>
    <property type="match status" value="1"/>
</dbReference>
<dbReference type="InterPro" id="IPR011042">
    <property type="entry name" value="6-blade_b-propeller_TolB-like"/>
</dbReference>
<reference evidence="4 5" key="1">
    <citation type="submission" date="2017-04" db="EMBL/GenBank/DDBJ databases">
        <title>A new member of the family Flavobacteriaceae isolated from ascidians.</title>
        <authorList>
            <person name="Chen L."/>
        </authorList>
    </citation>
    <scope>NUCLEOTIDE SEQUENCE [LARGE SCALE GENOMIC DNA]</scope>
    <source>
        <strain evidence="4 5">HQA918</strain>
    </source>
</reference>
<dbReference type="InterPro" id="IPR008979">
    <property type="entry name" value="Galactose-bd-like_sf"/>
</dbReference>
<dbReference type="InterPro" id="IPR038637">
    <property type="entry name" value="NPCBM_sf"/>
</dbReference>
<dbReference type="InterPro" id="IPR016187">
    <property type="entry name" value="CTDL_fold"/>
</dbReference>
<dbReference type="GO" id="GO:0120147">
    <property type="term" value="F:formylglycine-generating oxidase activity"/>
    <property type="evidence" value="ECO:0007669"/>
    <property type="project" value="TreeGrafter"/>
</dbReference>
<evidence type="ECO:0000259" key="2">
    <source>
        <dbReference type="Pfam" id="PF08305"/>
    </source>
</evidence>
<evidence type="ECO:0000259" key="3">
    <source>
        <dbReference type="Pfam" id="PF18582"/>
    </source>
</evidence>
<dbReference type="RefSeq" id="WP_097441202.1">
    <property type="nucleotide sequence ID" value="NZ_KZ300477.1"/>
</dbReference>
<dbReference type="InterPro" id="IPR051043">
    <property type="entry name" value="Sulfatase_Mod_Factor_Kinase"/>
</dbReference>
<dbReference type="PANTHER" id="PTHR23150:SF19">
    <property type="entry name" value="FORMYLGLYCINE-GENERATING ENZYME"/>
    <property type="match status" value="1"/>
</dbReference>
<dbReference type="Gene3D" id="2.120.10.30">
    <property type="entry name" value="TolB, C-terminal domain"/>
    <property type="match status" value="1"/>
</dbReference>
<comment type="caution">
    <text evidence="4">The sequence shown here is derived from an EMBL/GenBank/DDBJ whole genome shotgun (WGS) entry which is preliminary data.</text>
</comment>
<dbReference type="Proteomes" id="UP000219559">
    <property type="component" value="Unassembled WGS sequence"/>
</dbReference>
<dbReference type="InterPro" id="IPR042095">
    <property type="entry name" value="SUMF_sf"/>
</dbReference>
<dbReference type="Gene3D" id="2.60.120.1060">
    <property type="entry name" value="NPCBM/NEW2 domain"/>
    <property type="match status" value="2"/>
</dbReference>
<sequence length="1354" mass="152973">MKPKQYLILLLLLSCSTGIYLQIQRHSYVSESDYIALSEWEPMEKEHLPITEAVAEIRKKKKEDLAPMLSRLRKAYQEAKTKTKPAFTTQTLRKADAPVAVQYDVSGLEYLVLETRATPDGNSYDHGAWANAQFTDAKGRKTWATELEWIHTHSDWKFPVKNSNFAEKPIAIDGETYANGFTCHANGVVIVKLDKKYRQFTALCGVESGGHFDWSSIQFAIKTLSAAVYLKELQKAYPDFVQQLYAYYPGKPEDVITQLDQSVEKKMIDKIIAKLDHQEAYQKQAQAVNTPEAYYPLIDTLAQRVDLQEQLRWIKPESIALAVADLKKQPDFDGALATSKLDTLKTKFITAQATLVSGEVGLAPLVKDVVRIKRELLLHRSVLDFDELLVVNQKLRQARKDMAPKLGTEGANWKSMLSSPRRGFDAEIQLLSDLGGTPKAKTVYASENRAGINSVSLHWDANRVMFTTADAKNRWQIYELGLDGSIAPGPITQVNEPDLEFFDGAYLPNGKIVASSNIGYNGVPCVAGSDVVGSMVLYNPEDKHLRRLNFGQDNDWHPVVMNNGRIQYLRWEYTDNTHYFSRIMMHMNPDGTNKKELYGSGSYWPNSMFDPEPLPGKGNNAFVAIVSGHHGVSRSGRMVIFDPQLGRHEASGVVQEIPYRNKKVEPEIKDKLVDGVWPQFLTPMPINEKYYLVAAKLNPDSLWGIYLVDVFDNMTLIVETEGEGYLHPIPIRKKEVPPIIPERIKPQDTTATIYIQDIYQGAGTRGVPKGTIKELRVFGYEYHYINSPGNHMAQGIEAGWDIKRELGTVPVNEDGSVIFKVPANLPFSMQPVDKDGAAVQWMRSWITAMPGEVVSCVGCHEDQNTIARPKYAMASSQTPRELIPPKGGIRPFTFEAEIQPILDKRCVGCHNGAEPSRPNFKDTSLDPVVQMSQSYLNLHPFVRRQGPEADLHTMQPMEYHVSTSELIRNLRNGHHNVQLDEAEWQTLYKWIDFNTPYNGTFQATATYQGCDQEERRMELAQKYSNIKVDWRQELGIRIKQLKQEGRIDPVIPKSLPPLAGPHKKATQWGFDAAEAQTMQAKNGSYRKEVSLKNGQSISLVRIPAGTYFKTDPVSGKAIKTKIDKAFWMGTTEVTNAQFQTLFPKHDSRFINQFWKDHVNEGYPANKPGQPVIRVSYEVAMDFCEQLGTQLGKKVRLPHASEWEWAARAGNVTDMPFDATADFSAYANLADVSLRDMAVTGVDPKPMAENNRLRPYYDFVPRSQTVNDGQMIVAEVGQYQPNAFGLYDMIGNVAEWTQTEYNKPLWAPFTYDQNYKTAKGYSWRDRASVVSFDGAEAYLPWQKVYNVGFRVVIEE</sequence>
<name>A0A2A4G553_9FLAO</name>
<evidence type="ECO:0000313" key="4">
    <source>
        <dbReference type="EMBL" id="PCE63094.1"/>
    </source>
</evidence>
<keyword evidence="5" id="KW-1185">Reference proteome</keyword>
<feature type="domain" description="Glycosyl hydrolase family 98 putative carbohydrate-binding module" evidence="2">
    <location>
        <begin position="141"/>
        <end position="210"/>
    </location>
</feature>
<dbReference type="SUPFAM" id="SSF56436">
    <property type="entry name" value="C-type lectin-like"/>
    <property type="match status" value="1"/>
</dbReference>
<dbReference type="SUPFAM" id="SSF49785">
    <property type="entry name" value="Galactose-binding domain-like"/>
    <property type="match status" value="2"/>
</dbReference>
<dbReference type="EMBL" id="NBWU01000007">
    <property type="protein sequence ID" value="PCE63094.1"/>
    <property type="molecule type" value="Genomic_DNA"/>
</dbReference>
<organism evidence="4 5">
    <name type="scientific">Sediminicola luteus</name>
    <dbReference type="NCBI Taxonomy" id="319238"/>
    <lineage>
        <taxon>Bacteria</taxon>
        <taxon>Pseudomonadati</taxon>
        <taxon>Bacteroidota</taxon>
        <taxon>Flavobacteriia</taxon>
        <taxon>Flavobacteriales</taxon>
        <taxon>Flavobacteriaceae</taxon>
        <taxon>Sediminicola</taxon>
    </lineage>
</organism>
<protein>
    <submittedName>
        <fullName evidence="4">Uncharacterized protein</fullName>
    </submittedName>
</protein>
<dbReference type="InterPro" id="IPR040698">
    <property type="entry name" value="HZS_alpha_mid"/>
</dbReference>
<proteinExistence type="predicted"/>
<dbReference type="SUPFAM" id="SSF82171">
    <property type="entry name" value="DPP6 N-terminal domain-like"/>
    <property type="match status" value="1"/>
</dbReference>
<accession>A0A2A4G553</accession>
<gene>
    <name evidence="4" type="ORF">B7P33_17635</name>
</gene>
<dbReference type="InterPro" id="IPR013222">
    <property type="entry name" value="Glyco_hyd_98_carb-bd"/>
</dbReference>
<feature type="domain" description="Glycosyl hydrolase family 98 putative carbohydrate-binding module" evidence="2">
    <location>
        <begin position="84"/>
        <end position="135"/>
    </location>
</feature>
<dbReference type="Pfam" id="PF08305">
    <property type="entry name" value="NPCBM"/>
    <property type="match status" value="2"/>
</dbReference>
<dbReference type="InterPro" id="IPR005532">
    <property type="entry name" value="SUMF_dom"/>
</dbReference>
<dbReference type="OrthoDB" id="9768004at2"/>
<dbReference type="PANTHER" id="PTHR23150">
    <property type="entry name" value="SULFATASE MODIFYING FACTOR 1, 2"/>
    <property type="match status" value="1"/>
</dbReference>
<dbReference type="Pfam" id="PF18582">
    <property type="entry name" value="HZS_alpha"/>
    <property type="match status" value="1"/>
</dbReference>
<feature type="domain" description="Sulfatase-modifying factor enzyme-like" evidence="1">
    <location>
        <begin position="1100"/>
        <end position="1351"/>
    </location>
</feature>
<dbReference type="InterPro" id="IPR036280">
    <property type="entry name" value="Multihaem_cyt_sf"/>
</dbReference>
<evidence type="ECO:0000313" key="5">
    <source>
        <dbReference type="Proteomes" id="UP000219559"/>
    </source>
</evidence>